<dbReference type="InterPro" id="IPR011989">
    <property type="entry name" value="ARM-like"/>
</dbReference>
<gene>
    <name evidence="4" type="ORF">PAXRUDRAFT_13962</name>
</gene>
<reference evidence="4 5" key="1">
    <citation type="submission" date="2014-04" db="EMBL/GenBank/DDBJ databases">
        <authorList>
            <consortium name="DOE Joint Genome Institute"/>
            <person name="Kuo A."/>
            <person name="Kohler A."/>
            <person name="Jargeat P."/>
            <person name="Nagy L.G."/>
            <person name="Floudas D."/>
            <person name="Copeland A."/>
            <person name="Barry K.W."/>
            <person name="Cichocki N."/>
            <person name="Veneault-Fourrey C."/>
            <person name="LaButti K."/>
            <person name="Lindquist E.A."/>
            <person name="Lipzen A."/>
            <person name="Lundell T."/>
            <person name="Morin E."/>
            <person name="Murat C."/>
            <person name="Sun H."/>
            <person name="Tunlid A."/>
            <person name="Henrissat B."/>
            <person name="Grigoriev I.V."/>
            <person name="Hibbett D.S."/>
            <person name="Martin F."/>
            <person name="Nordberg H.P."/>
            <person name="Cantor M.N."/>
            <person name="Hua S.X."/>
        </authorList>
    </citation>
    <scope>NUCLEOTIDE SEQUENCE [LARGE SCALE GENOMIC DNA]</scope>
    <source>
        <strain evidence="4 5">Ve08.2h10</strain>
    </source>
</reference>
<dbReference type="FunCoup" id="A0A0D0DSI4">
    <property type="interactions" value="292"/>
</dbReference>
<dbReference type="OrthoDB" id="199930at2759"/>
<dbReference type="HOGENOM" id="CLU_016305_1_0_1"/>
<comment type="subcellular location">
    <subcellularLocation>
        <location evidence="1">Cytoplasm</location>
    </subcellularLocation>
</comment>
<protein>
    <recommendedName>
        <fullName evidence="3">UNC-45/Cro1/She4 central domain-containing protein</fullName>
    </recommendedName>
</protein>
<evidence type="ECO:0000259" key="3">
    <source>
        <dbReference type="Pfam" id="PF11701"/>
    </source>
</evidence>
<dbReference type="EMBL" id="KN825425">
    <property type="protein sequence ID" value="KIK91121.1"/>
    <property type="molecule type" value="Genomic_DNA"/>
</dbReference>
<dbReference type="InterPro" id="IPR024660">
    <property type="entry name" value="UCS_central_dom"/>
</dbReference>
<dbReference type="SUPFAM" id="SSF48371">
    <property type="entry name" value="ARM repeat"/>
    <property type="match status" value="1"/>
</dbReference>
<keyword evidence="5" id="KW-1185">Reference proteome</keyword>
<keyword evidence="2" id="KW-0963">Cytoplasm</keyword>
<accession>A0A0D0DSI4</accession>
<sequence>MTSKTESMKNTRETDSQMDALLNKSKSPSSLLPDELSYLVTAFVPSQVPALRSKAYLILSAFCQGVRASKSSDRNQGSGEEPDSGSLALSLLFQPLIATNLSDTHDEGLLAGITFHCALFQVDWQSASQIFQEDGFIELLGTAEMSASPVVSLALARLYAQASGHRACRSLFPDESVTWLRVKSSQAVGDVLCAVAVVALVKLSHGSTNDAATYSSGGVERQDLAYTSRLKELIMGNKDVLNEAVEGLAYLSVNPLVKKDLANATFLKRLFSFVPKRKAAADATNNSTLIYGVLVIISNICAYKPRLSQEQQQIAKLRRMAESGKQADKRGVEEHFDPLESEHQVQYRCRIAINSGTLDVLAIAAGLDTQGTRTVIGQILLSLAENKENRGEILKGGGAKTLTRIIQSFTSSSESPPQDMLPAIQALAKLSITASPMQVFGPNEGNTLDAIRPFSGMLLHPSANMLQQFEAIMALTNLASHGTTCAARIADAPNVLNKVELLMLEDHALIRRASTELICNLVAGSESVFERYSGGLESSGKKTRGKLCKSKIQVLLAMSDVEDVPTRLAASGALATLTSSPTTCDRILELQTEHHRAFLVLAQLIDPGVHHGDNVAKGEDSNIKPNPGLVHRGVVCIRNILLNPQSTLPRPVLAEEVKNAALLGVFERLLKGGLGPLSEAILRPATDVTNKLVELFSSDQ</sequence>
<dbReference type="GO" id="GO:0005737">
    <property type="term" value="C:cytoplasm"/>
    <property type="evidence" value="ECO:0007669"/>
    <property type="project" value="UniProtKB-SubCell"/>
</dbReference>
<dbReference type="InParanoid" id="A0A0D0DSI4"/>
<dbReference type="AlphaFoldDB" id="A0A0D0DSI4"/>
<name>A0A0D0DSI4_9AGAM</name>
<dbReference type="GO" id="GO:0051879">
    <property type="term" value="F:Hsp90 protein binding"/>
    <property type="evidence" value="ECO:0007669"/>
    <property type="project" value="TreeGrafter"/>
</dbReference>
<dbReference type="Proteomes" id="UP000054538">
    <property type="component" value="Unassembled WGS sequence"/>
</dbReference>
<proteinExistence type="predicted"/>
<evidence type="ECO:0000256" key="1">
    <source>
        <dbReference type="ARBA" id="ARBA00004496"/>
    </source>
</evidence>
<feature type="domain" description="UNC-45/Cro1/She4 central" evidence="3">
    <location>
        <begin position="39"/>
        <end position="203"/>
    </location>
</feature>
<reference evidence="5" key="2">
    <citation type="submission" date="2015-01" db="EMBL/GenBank/DDBJ databases">
        <title>Evolutionary Origins and Diversification of the Mycorrhizal Mutualists.</title>
        <authorList>
            <consortium name="DOE Joint Genome Institute"/>
            <consortium name="Mycorrhizal Genomics Consortium"/>
            <person name="Kohler A."/>
            <person name="Kuo A."/>
            <person name="Nagy L.G."/>
            <person name="Floudas D."/>
            <person name="Copeland A."/>
            <person name="Barry K.W."/>
            <person name="Cichocki N."/>
            <person name="Veneault-Fourrey C."/>
            <person name="LaButti K."/>
            <person name="Lindquist E.A."/>
            <person name="Lipzen A."/>
            <person name="Lundell T."/>
            <person name="Morin E."/>
            <person name="Murat C."/>
            <person name="Riley R."/>
            <person name="Ohm R."/>
            <person name="Sun H."/>
            <person name="Tunlid A."/>
            <person name="Henrissat B."/>
            <person name="Grigoriev I.V."/>
            <person name="Hibbett D.S."/>
            <person name="Martin F."/>
        </authorList>
    </citation>
    <scope>NUCLEOTIDE SEQUENCE [LARGE SCALE GENOMIC DNA]</scope>
    <source>
        <strain evidence="5">Ve08.2h10</strain>
    </source>
</reference>
<evidence type="ECO:0000313" key="5">
    <source>
        <dbReference type="Proteomes" id="UP000054538"/>
    </source>
</evidence>
<dbReference type="PANTHER" id="PTHR45994:SF1">
    <property type="entry name" value="FI21225P1"/>
    <property type="match status" value="1"/>
</dbReference>
<organism evidence="4 5">
    <name type="scientific">Paxillus rubicundulus Ve08.2h10</name>
    <dbReference type="NCBI Taxonomy" id="930991"/>
    <lineage>
        <taxon>Eukaryota</taxon>
        <taxon>Fungi</taxon>
        <taxon>Dikarya</taxon>
        <taxon>Basidiomycota</taxon>
        <taxon>Agaricomycotina</taxon>
        <taxon>Agaricomycetes</taxon>
        <taxon>Agaricomycetidae</taxon>
        <taxon>Boletales</taxon>
        <taxon>Paxilineae</taxon>
        <taxon>Paxillaceae</taxon>
        <taxon>Paxillus</taxon>
    </lineage>
</organism>
<dbReference type="InterPro" id="IPR016024">
    <property type="entry name" value="ARM-type_fold"/>
</dbReference>
<dbReference type="Gene3D" id="1.25.10.10">
    <property type="entry name" value="Leucine-rich Repeat Variant"/>
    <property type="match status" value="1"/>
</dbReference>
<evidence type="ECO:0000313" key="4">
    <source>
        <dbReference type="EMBL" id="KIK91121.1"/>
    </source>
</evidence>
<dbReference type="Pfam" id="PF11701">
    <property type="entry name" value="UNC45-central"/>
    <property type="match status" value="1"/>
</dbReference>
<dbReference type="PANTHER" id="PTHR45994">
    <property type="entry name" value="FI21225P1"/>
    <property type="match status" value="1"/>
</dbReference>
<evidence type="ECO:0000256" key="2">
    <source>
        <dbReference type="ARBA" id="ARBA00022490"/>
    </source>
</evidence>
<dbReference type="STRING" id="930991.A0A0D0DSI4"/>